<dbReference type="InterPro" id="IPR005149">
    <property type="entry name" value="Tscrpt_reg_PadR_N"/>
</dbReference>
<reference evidence="5" key="1">
    <citation type="submission" date="2016-09" db="EMBL/GenBank/DDBJ databases">
        <authorList>
            <person name="Varghese N."/>
            <person name="Submissions S."/>
        </authorList>
    </citation>
    <scope>NUCLEOTIDE SEQUENCE [LARGE SCALE GENOMIC DNA]</scope>
    <source>
        <strain evidence="5">JS23</strain>
    </source>
</reference>
<sequence length="221" mass="24950">MRHHWFQHEHMRQRMLHRMGGRGDIGGRGRFATDEEPLVRGRRFSSDDLQLLLLAELGLQPSHGYELIKAIDARARGCYRPSPGVLYPALAFLEDTGLVEARVDQNRKSYSLTDAGRKHLAAEAESIALLHARLAHLARRMERMQRALSAAEGNGDDAPPSDGWLDEYVDARRALKRALLLRDGAGHEEQRRIAALLRETVKRIEASDPRTNPRTNPPSDE</sequence>
<organism evidence="4 5">
    <name type="scientific">Chitinasiproducens palmae</name>
    <dbReference type="NCBI Taxonomy" id="1770053"/>
    <lineage>
        <taxon>Bacteria</taxon>
        <taxon>Pseudomonadati</taxon>
        <taxon>Pseudomonadota</taxon>
        <taxon>Betaproteobacteria</taxon>
        <taxon>Burkholderiales</taxon>
        <taxon>Burkholderiaceae</taxon>
        <taxon>Chitinasiproducens</taxon>
    </lineage>
</organism>
<proteinExistence type="predicted"/>
<feature type="coiled-coil region" evidence="1">
    <location>
        <begin position="127"/>
        <end position="154"/>
    </location>
</feature>
<dbReference type="SUPFAM" id="SSF46785">
    <property type="entry name" value="Winged helix' DNA-binding domain"/>
    <property type="match status" value="1"/>
</dbReference>
<evidence type="ECO:0000259" key="3">
    <source>
        <dbReference type="Pfam" id="PF03551"/>
    </source>
</evidence>
<evidence type="ECO:0000313" key="5">
    <source>
        <dbReference type="Proteomes" id="UP000243719"/>
    </source>
</evidence>
<feature type="domain" description="Transcription regulator PadR N-terminal" evidence="3">
    <location>
        <begin position="53"/>
        <end position="121"/>
    </location>
</feature>
<dbReference type="PANTHER" id="PTHR43252:SF7">
    <property type="entry name" value="TRANSCRIPTIONAL REGULATOR YQJI"/>
    <property type="match status" value="1"/>
</dbReference>
<dbReference type="InterPro" id="IPR036390">
    <property type="entry name" value="WH_DNA-bd_sf"/>
</dbReference>
<dbReference type="STRING" id="1770053.SAMN05216551_101354"/>
<dbReference type="PANTHER" id="PTHR43252">
    <property type="entry name" value="TRANSCRIPTIONAL REGULATOR YQJI"/>
    <property type="match status" value="1"/>
</dbReference>
<feature type="region of interest" description="Disordered" evidence="2">
    <location>
        <begin position="200"/>
        <end position="221"/>
    </location>
</feature>
<dbReference type="Pfam" id="PF03551">
    <property type="entry name" value="PadR"/>
    <property type="match status" value="1"/>
</dbReference>
<keyword evidence="5" id="KW-1185">Reference proteome</keyword>
<accession>A0A1H2PJB0</accession>
<dbReference type="RefSeq" id="WP_091903937.1">
    <property type="nucleotide sequence ID" value="NZ_FNLO01000001.1"/>
</dbReference>
<dbReference type="InterPro" id="IPR036388">
    <property type="entry name" value="WH-like_DNA-bd_sf"/>
</dbReference>
<protein>
    <submittedName>
        <fullName evidence="4">DNA-binding transcriptional regulator, PadR family</fullName>
    </submittedName>
</protein>
<gene>
    <name evidence="4" type="ORF">SAMN05216551_101354</name>
</gene>
<evidence type="ECO:0000313" key="4">
    <source>
        <dbReference type="EMBL" id="SDV46460.1"/>
    </source>
</evidence>
<dbReference type="Gene3D" id="1.10.10.10">
    <property type="entry name" value="Winged helix-like DNA-binding domain superfamily/Winged helix DNA-binding domain"/>
    <property type="match status" value="1"/>
</dbReference>
<dbReference type="EMBL" id="FNLO01000001">
    <property type="protein sequence ID" value="SDV46460.1"/>
    <property type="molecule type" value="Genomic_DNA"/>
</dbReference>
<evidence type="ECO:0000256" key="2">
    <source>
        <dbReference type="SAM" id="MobiDB-lite"/>
    </source>
</evidence>
<evidence type="ECO:0000256" key="1">
    <source>
        <dbReference type="SAM" id="Coils"/>
    </source>
</evidence>
<dbReference type="Proteomes" id="UP000243719">
    <property type="component" value="Unassembled WGS sequence"/>
</dbReference>
<dbReference type="GO" id="GO:0003677">
    <property type="term" value="F:DNA binding"/>
    <property type="evidence" value="ECO:0007669"/>
    <property type="project" value="UniProtKB-KW"/>
</dbReference>
<feature type="compositionally biased region" description="Polar residues" evidence="2">
    <location>
        <begin position="209"/>
        <end position="221"/>
    </location>
</feature>
<dbReference type="AlphaFoldDB" id="A0A1H2PJB0"/>
<dbReference type="OrthoDB" id="9814826at2"/>
<keyword evidence="1" id="KW-0175">Coiled coil</keyword>
<keyword evidence="4" id="KW-0238">DNA-binding</keyword>
<name>A0A1H2PJB0_9BURK</name>